<dbReference type="Pfam" id="PF09299">
    <property type="entry name" value="Mu-transpos_C"/>
    <property type="match status" value="1"/>
</dbReference>
<comment type="caution">
    <text evidence="3">The sequence shown here is derived from an EMBL/GenBank/DDBJ whole genome shotgun (WGS) entry which is preliminary data.</text>
</comment>
<dbReference type="GO" id="GO:0015074">
    <property type="term" value="P:DNA integration"/>
    <property type="evidence" value="ECO:0007669"/>
    <property type="project" value="InterPro"/>
</dbReference>
<sequence length="478" mass="53327">MAEERRTEAAARFKVLKPHLDDGVPLARVAADAGVPIRTLRRWLSRYRSMGLAGLVRTLRSDAGHQKLAPDVVDLIEGLALIKPRLTIAAIHRCATTALSPRNTPAPSYGSVYAIVRKLDPAMLTLAHEGMSAFRNRFELIYRHRAERPNALWQADHTQLDILVIDADGSIVRPWLTTVIDDHSRVVAGYMVFVGAPSALHTSLALRQAIWRKSTDCWPVCGIPDALYVDHGSDFTSNHLDQVAADLRIQLTYSAVGCPQGRGKVERLFGTLNTELLSELPGNIRGGKPVSPPSLSVSELDAAIGRFITITYNARVHSSIGTTPLKSWLGDGWLPRMPESLEDLDLLLVMVARPRVVHRDGIHFEGSRYLDPTLASYVGESVTVRYDPRDVGEIRVFHRNQFLCRAISPEYAGYTITLKDIQTARTEHRRALRSQITEKVGCVKDFLPDTTRRTSPEKPKPQMVAAKRRLRTYFEDDP</sequence>
<dbReference type="GO" id="GO:0003676">
    <property type="term" value="F:nucleic acid binding"/>
    <property type="evidence" value="ECO:0007669"/>
    <property type="project" value="InterPro"/>
</dbReference>
<dbReference type="InterPro" id="IPR012337">
    <property type="entry name" value="RNaseH-like_sf"/>
</dbReference>
<dbReference type="Pfam" id="PF13384">
    <property type="entry name" value="HTH_23"/>
    <property type="match status" value="1"/>
</dbReference>
<dbReference type="OrthoDB" id="5287589at2"/>
<organism evidence="3 4">
    <name type="scientific">Xaviernesmea rhizosphaerae</name>
    <dbReference type="NCBI Taxonomy" id="1672749"/>
    <lineage>
        <taxon>Bacteria</taxon>
        <taxon>Pseudomonadati</taxon>
        <taxon>Pseudomonadota</taxon>
        <taxon>Alphaproteobacteria</taxon>
        <taxon>Hyphomicrobiales</taxon>
        <taxon>Rhizobiaceae</taxon>
        <taxon>Rhizobium/Agrobacterium group</taxon>
        <taxon>Xaviernesmea</taxon>
    </lineage>
</organism>
<protein>
    <submittedName>
        <fullName evidence="3">Transposase</fullName>
    </submittedName>
</protein>
<dbReference type="InterPro" id="IPR009057">
    <property type="entry name" value="Homeodomain-like_sf"/>
</dbReference>
<feature type="region of interest" description="Disordered" evidence="1">
    <location>
        <begin position="448"/>
        <end position="478"/>
    </location>
</feature>
<gene>
    <name evidence="3" type="ORF">BJF92_15375</name>
</gene>
<dbReference type="Gene3D" id="2.30.30.130">
    <property type="entry name" value="Transposase, Mu, C-terminal"/>
    <property type="match status" value="1"/>
</dbReference>
<name>A0A1Q9ALZ6_9HYPH</name>
<dbReference type="InterPro" id="IPR009004">
    <property type="entry name" value="Transposase_Mu_C"/>
</dbReference>
<dbReference type="SUPFAM" id="SSF46689">
    <property type="entry name" value="Homeodomain-like"/>
    <property type="match status" value="1"/>
</dbReference>
<evidence type="ECO:0000256" key="1">
    <source>
        <dbReference type="SAM" id="MobiDB-lite"/>
    </source>
</evidence>
<reference evidence="3 4" key="1">
    <citation type="submission" date="2016-09" db="EMBL/GenBank/DDBJ databases">
        <title>Rhizobium sp. nov., a novel species isolated from the rice rhizosphere.</title>
        <authorList>
            <person name="Zhao J."/>
            <person name="Zhang X."/>
        </authorList>
    </citation>
    <scope>NUCLEOTIDE SEQUENCE [LARGE SCALE GENOMIC DNA]</scope>
    <source>
        <strain evidence="3 4">MH17</strain>
    </source>
</reference>
<dbReference type="Proteomes" id="UP000186143">
    <property type="component" value="Unassembled WGS sequence"/>
</dbReference>
<evidence type="ECO:0000313" key="3">
    <source>
        <dbReference type="EMBL" id="OLP56365.1"/>
    </source>
</evidence>
<dbReference type="PANTHER" id="PTHR35004:SF6">
    <property type="entry name" value="TRANSPOSASE"/>
    <property type="match status" value="1"/>
</dbReference>
<dbReference type="SUPFAM" id="SSF50610">
    <property type="entry name" value="mu transposase, C-terminal domain"/>
    <property type="match status" value="1"/>
</dbReference>
<dbReference type="STRING" id="1672749.BJF92_15375"/>
<accession>A0A1Q9ALZ6</accession>
<feature type="domain" description="Integrase catalytic" evidence="2">
    <location>
        <begin position="145"/>
        <end position="332"/>
    </location>
</feature>
<evidence type="ECO:0000313" key="4">
    <source>
        <dbReference type="Proteomes" id="UP000186143"/>
    </source>
</evidence>
<dbReference type="PANTHER" id="PTHR35004">
    <property type="entry name" value="TRANSPOSASE RV3428C-RELATED"/>
    <property type="match status" value="1"/>
</dbReference>
<dbReference type="EMBL" id="MKIO01000022">
    <property type="protein sequence ID" value="OLP56365.1"/>
    <property type="molecule type" value="Genomic_DNA"/>
</dbReference>
<evidence type="ECO:0000259" key="2">
    <source>
        <dbReference type="PROSITE" id="PS50994"/>
    </source>
</evidence>
<dbReference type="SUPFAM" id="SSF53098">
    <property type="entry name" value="Ribonuclease H-like"/>
    <property type="match status" value="1"/>
</dbReference>
<feature type="compositionally biased region" description="Basic and acidic residues" evidence="1">
    <location>
        <begin position="448"/>
        <end position="460"/>
    </location>
</feature>
<dbReference type="InterPro" id="IPR036397">
    <property type="entry name" value="RNaseH_sf"/>
</dbReference>
<dbReference type="Gene3D" id="3.30.420.10">
    <property type="entry name" value="Ribonuclease H-like superfamily/Ribonuclease H"/>
    <property type="match status" value="1"/>
</dbReference>
<dbReference type="InterPro" id="IPR001584">
    <property type="entry name" value="Integrase_cat-core"/>
</dbReference>
<dbReference type="Pfam" id="PF00665">
    <property type="entry name" value="rve"/>
    <property type="match status" value="1"/>
</dbReference>
<dbReference type="PROSITE" id="PS50994">
    <property type="entry name" value="INTEGRASE"/>
    <property type="match status" value="1"/>
</dbReference>
<dbReference type="InterPro" id="IPR015378">
    <property type="entry name" value="Transposase-like_Mu_C"/>
</dbReference>
<proteinExistence type="predicted"/>
<dbReference type="AlphaFoldDB" id="A0A1Q9ALZ6"/>